<dbReference type="Gene3D" id="6.10.340.10">
    <property type="match status" value="1"/>
</dbReference>
<proteinExistence type="predicted"/>
<dbReference type="InterPro" id="IPR029151">
    <property type="entry name" value="Sensor-like_sf"/>
</dbReference>
<keyword evidence="5 9" id="KW-1133">Transmembrane helix</keyword>
<dbReference type="SMART" id="SM00283">
    <property type="entry name" value="MA"/>
    <property type="match status" value="1"/>
</dbReference>
<reference evidence="11 12" key="1">
    <citation type="submission" date="2016-10" db="EMBL/GenBank/DDBJ databases">
        <authorList>
            <person name="de Groot N.N."/>
        </authorList>
    </citation>
    <scope>NUCLEOTIDE SEQUENCE [LARGE SCALE GENOMIC DNA]</scope>
    <source>
        <strain evidence="11 12">DSM 12271</strain>
    </source>
</reference>
<evidence type="ECO:0000313" key="11">
    <source>
        <dbReference type="EMBL" id="SFA85263.1"/>
    </source>
</evidence>
<keyword evidence="3" id="KW-0145">Chemotaxis</keyword>
<dbReference type="PANTHER" id="PTHR32089:SF112">
    <property type="entry name" value="LYSOZYME-LIKE PROTEIN-RELATED"/>
    <property type="match status" value="1"/>
</dbReference>
<dbReference type="Proteomes" id="UP000198619">
    <property type="component" value="Unassembled WGS sequence"/>
</dbReference>
<dbReference type="GO" id="GO:0007165">
    <property type="term" value="P:signal transduction"/>
    <property type="evidence" value="ECO:0007669"/>
    <property type="project" value="UniProtKB-KW"/>
</dbReference>
<dbReference type="Pfam" id="PF00015">
    <property type="entry name" value="MCPsignal"/>
    <property type="match status" value="1"/>
</dbReference>
<dbReference type="GO" id="GO:0006935">
    <property type="term" value="P:chemotaxis"/>
    <property type="evidence" value="ECO:0007669"/>
    <property type="project" value="UniProtKB-KW"/>
</dbReference>
<evidence type="ECO:0000256" key="3">
    <source>
        <dbReference type="ARBA" id="ARBA00022500"/>
    </source>
</evidence>
<feature type="transmembrane region" description="Helical" evidence="9">
    <location>
        <begin position="302"/>
        <end position="322"/>
    </location>
</feature>
<dbReference type="Pfam" id="PF02743">
    <property type="entry name" value="dCache_1"/>
    <property type="match status" value="1"/>
</dbReference>
<dbReference type="AlphaFoldDB" id="A0A1I0WB76"/>
<organism evidence="11 12">
    <name type="scientific">Clostridium frigidicarnis</name>
    <dbReference type="NCBI Taxonomy" id="84698"/>
    <lineage>
        <taxon>Bacteria</taxon>
        <taxon>Bacillati</taxon>
        <taxon>Bacillota</taxon>
        <taxon>Clostridia</taxon>
        <taxon>Eubacteriales</taxon>
        <taxon>Clostridiaceae</taxon>
        <taxon>Clostridium</taxon>
    </lineage>
</organism>
<protein>
    <submittedName>
        <fullName evidence="11">Methyl-accepting chemotaxis sensory transducer with Cache sensor</fullName>
    </submittedName>
</protein>
<dbReference type="SUPFAM" id="SSF103190">
    <property type="entry name" value="Sensory domain-like"/>
    <property type="match status" value="1"/>
</dbReference>
<dbReference type="CDD" id="cd12913">
    <property type="entry name" value="PDC1_MCP_like"/>
    <property type="match status" value="1"/>
</dbReference>
<name>A0A1I0WB76_9CLOT</name>
<keyword evidence="12" id="KW-1185">Reference proteome</keyword>
<evidence type="ECO:0000256" key="1">
    <source>
        <dbReference type="ARBA" id="ARBA00004651"/>
    </source>
</evidence>
<evidence type="ECO:0000256" key="9">
    <source>
        <dbReference type="SAM" id="Phobius"/>
    </source>
</evidence>
<dbReference type="SUPFAM" id="SSF58104">
    <property type="entry name" value="Methyl-accepting chemotaxis protein (MCP) signaling domain"/>
    <property type="match status" value="1"/>
</dbReference>
<feature type="domain" description="Methyl-accepting transducer" evidence="10">
    <location>
        <begin position="378"/>
        <end position="649"/>
    </location>
</feature>
<evidence type="ECO:0000256" key="8">
    <source>
        <dbReference type="PROSITE-ProRule" id="PRU00284"/>
    </source>
</evidence>
<dbReference type="Gene3D" id="3.30.450.20">
    <property type="entry name" value="PAS domain"/>
    <property type="match status" value="1"/>
</dbReference>
<evidence type="ECO:0000313" key="12">
    <source>
        <dbReference type="Proteomes" id="UP000198619"/>
    </source>
</evidence>
<dbReference type="InterPro" id="IPR033479">
    <property type="entry name" value="dCache_1"/>
</dbReference>
<gene>
    <name evidence="11" type="ORF">SAMN04488528_1004155</name>
</gene>
<keyword evidence="2" id="KW-1003">Cell membrane</keyword>
<dbReference type="STRING" id="84698.SAMN04488528_1004155"/>
<dbReference type="PANTHER" id="PTHR32089">
    <property type="entry name" value="METHYL-ACCEPTING CHEMOTAXIS PROTEIN MCPB"/>
    <property type="match status" value="1"/>
</dbReference>
<sequence>MSIAKKITLSIASCCIILAVLLSSVSLYKTTSMVSDKSSKLIEKTITEEGEEFEDCLSSASSSIDILEETIKSSIDLSKTHDDAYMNNLVESLKPSVNGIAKSNENIFNFLVLFDTSINPNHHSIWINDPNTDGNFVEVDASVRYTLDPSNQKQSWYFECIKNKQSVWMTPYTDETTGKPVVTYYKPIYKDNALLGVLMIDILLDKVQNRILNNKPLANGSFALVDNDLNIVIHKDLKGNLSDLDSKSLGNLKDTVSNNKQGYVEYNNKKNLLYYYKLSSNWSLVALENYNDIFQDVRKTSIFLLLIAIVLVSIACFIGVYVSKSITKNLKKVVTLIHSTSELDLNYYKEFEDLTNNKDETGDIARSVMHLRVNLRDIVSSIKKSSSETLNSSTTLNESNKEMLDSIQAVSATMEQLSAGVQQNTVDTESASSKLISLGDKITSVVTLSNDVTKKSIAVKDDTDNCFESLEDLSSKMDVNSNITISIINKVDSLNEKSQFISSILTTIQTIATQTNLLALNAAIEAARAGEHGKGFSVVADEIRKLSEQTTDSAKEIDNLLGEIKLEVESTKEGMDTMTSSSNDVTSSVVTLKGSIKNIDDSFALVSDNLNTLMTEINYINKYKNDVINNIEGISATSQEFAASSEEISASLDQGINEMNNIVSITDTLKELVNNLEDLSSKFKI</sequence>
<dbReference type="GO" id="GO:0005886">
    <property type="term" value="C:plasma membrane"/>
    <property type="evidence" value="ECO:0007669"/>
    <property type="project" value="UniProtKB-SubCell"/>
</dbReference>
<keyword evidence="6 9" id="KW-0472">Membrane</keyword>
<evidence type="ECO:0000256" key="2">
    <source>
        <dbReference type="ARBA" id="ARBA00022475"/>
    </source>
</evidence>
<dbReference type="Gene3D" id="1.10.287.950">
    <property type="entry name" value="Methyl-accepting chemotaxis protein"/>
    <property type="match status" value="1"/>
</dbReference>
<evidence type="ECO:0000256" key="6">
    <source>
        <dbReference type="ARBA" id="ARBA00023136"/>
    </source>
</evidence>
<evidence type="ECO:0000256" key="7">
    <source>
        <dbReference type="ARBA" id="ARBA00023224"/>
    </source>
</evidence>
<keyword evidence="4 9" id="KW-0812">Transmembrane</keyword>
<comment type="subcellular location">
    <subcellularLocation>
        <location evidence="1">Cell membrane</location>
        <topology evidence="1">Multi-pass membrane protein</topology>
    </subcellularLocation>
</comment>
<dbReference type="RefSeq" id="WP_177199302.1">
    <property type="nucleotide sequence ID" value="NZ_FOKI01000004.1"/>
</dbReference>
<accession>A0A1I0WB76</accession>
<evidence type="ECO:0000256" key="5">
    <source>
        <dbReference type="ARBA" id="ARBA00022989"/>
    </source>
</evidence>
<dbReference type="InterPro" id="IPR004089">
    <property type="entry name" value="MCPsignal_dom"/>
</dbReference>
<evidence type="ECO:0000256" key="4">
    <source>
        <dbReference type="ARBA" id="ARBA00022692"/>
    </source>
</evidence>
<dbReference type="PROSITE" id="PS50111">
    <property type="entry name" value="CHEMOTAXIS_TRANSDUC_2"/>
    <property type="match status" value="1"/>
</dbReference>
<dbReference type="EMBL" id="FOKI01000004">
    <property type="protein sequence ID" value="SFA85263.1"/>
    <property type="molecule type" value="Genomic_DNA"/>
</dbReference>
<evidence type="ECO:0000259" key="10">
    <source>
        <dbReference type="PROSITE" id="PS50111"/>
    </source>
</evidence>
<keyword evidence="7 8" id="KW-0807">Transducer</keyword>